<dbReference type="PANTHER" id="PTHR10443:SF12">
    <property type="entry name" value="DIPEPTIDASE"/>
    <property type="match status" value="1"/>
</dbReference>
<name>A0A160VGD3_9ZZZZ</name>
<organism evidence="1">
    <name type="scientific">hydrothermal vent metagenome</name>
    <dbReference type="NCBI Taxonomy" id="652676"/>
    <lineage>
        <taxon>unclassified sequences</taxon>
        <taxon>metagenomes</taxon>
        <taxon>ecological metagenomes</taxon>
    </lineage>
</organism>
<dbReference type="SUPFAM" id="SSF51556">
    <property type="entry name" value="Metallo-dependent hydrolases"/>
    <property type="match status" value="1"/>
</dbReference>
<dbReference type="PANTHER" id="PTHR10443">
    <property type="entry name" value="MICROSOMAL DIPEPTIDASE"/>
    <property type="match status" value="1"/>
</dbReference>
<keyword evidence="1" id="KW-0378">Hydrolase</keyword>
<keyword evidence="1" id="KW-0645">Protease</keyword>
<accession>A0A160VGD3</accession>
<dbReference type="PROSITE" id="PS51365">
    <property type="entry name" value="RENAL_DIPEPTIDASE_2"/>
    <property type="match status" value="1"/>
</dbReference>
<dbReference type="EC" id="3.4.13.19" evidence="1"/>
<dbReference type="AlphaFoldDB" id="A0A160VGD3"/>
<dbReference type="InterPro" id="IPR032466">
    <property type="entry name" value="Metal_Hydrolase"/>
</dbReference>
<sequence>MFGNNLDLIDTFYNLGVRIVQLTYNLRNLVGDGCLLPDAGGLTKFGKDIVEKLNDTGILIDLSHCSTKTTHDGIVNSKKPVAITHSGCKSVYNHPRSKRDEELKMMAKSGGVVGIYMMPFLNAKGQPTSDHLLAHIEHAINVCGEDHVGIGSDLSISPHIVTDEYIENQKKFSKIRNDAGIAAPREDELLFVKDMNSPLRMEMIADKLQKAGHSSDRIEKILGGNWMRLFKDIW</sequence>
<dbReference type="InterPro" id="IPR008257">
    <property type="entry name" value="Pept_M19"/>
</dbReference>
<reference evidence="1" key="1">
    <citation type="submission" date="2015-10" db="EMBL/GenBank/DDBJ databases">
        <authorList>
            <person name="Gilbert D.G."/>
        </authorList>
    </citation>
    <scope>NUCLEOTIDE SEQUENCE</scope>
</reference>
<gene>
    <name evidence="1" type="ORF">MGWOODY_Mmi385</name>
</gene>
<protein>
    <submittedName>
        <fullName evidence="1">Microsomal dipeptidase</fullName>
        <ecNumber evidence="1">3.4.13.19</ecNumber>
    </submittedName>
</protein>
<proteinExistence type="predicted"/>
<keyword evidence="1" id="KW-0224">Dipeptidase</keyword>
<evidence type="ECO:0000313" key="1">
    <source>
        <dbReference type="EMBL" id="CUV09643.1"/>
    </source>
</evidence>
<dbReference type="Gene3D" id="3.20.20.140">
    <property type="entry name" value="Metal-dependent hydrolases"/>
    <property type="match status" value="1"/>
</dbReference>
<dbReference type="GO" id="GO:0006508">
    <property type="term" value="P:proteolysis"/>
    <property type="evidence" value="ECO:0007669"/>
    <property type="project" value="InterPro"/>
</dbReference>
<dbReference type="EMBL" id="FAXC01000280">
    <property type="protein sequence ID" value="CUV09643.1"/>
    <property type="molecule type" value="Genomic_DNA"/>
</dbReference>
<dbReference type="Pfam" id="PF01244">
    <property type="entry name" value="Peptidase_M19"/>
    <property type="match status" value="1"/>
</dbReference>
<dbReference type="GO" id="GO:0070573">
    <property type="term" value="F:metallodipeptidase activity"/>
    <property type="evidence" value="ECO:0007669"/>
    <property type="project" value="InterPro"/>
</dbReference>